<dbReference type="PANTHER" id="PTHR46927:SF2">
    <property type="entry name" value="THAP DOMAIN-CONTAINING PROTEIN 8"/>
    <property type="match status" value="1"/>
</dbReference>
<evidence type="ECO:0000256" key="1">
    <source>
        <dbReference type="ARBA" id="ARBA00022723"/>
    </source>
</evidence>
<evidence type="ECO:0000256" key="2">
    <source>
        <dbReference type="ARBA" id="ARBA00022771"/>
    </source>
</evidence>
<dbReference type="SUPFAM" id="SSF57716">
    <property type="entry name" value="Glucocorticoid receptor-like (DNA-binding domain)"/>
    <property type="match status" value="1"/>
</dbReference>
<dbReference type="InterPro" id="IPR038441">
    <property type="entry name" value="THAP_Znf_sf"/>
</dbReference>
<protein>
    <recommendedName>
        <fullName evidence="6">THAP-type domain-containing protein</fullName>
    </recommendedName>
</protein>
<dbReference type="Pfam" id="PF05485">
    <property type="entry name" value="THAP"/>
    <property type="match status" value="1"/>
</dbReference>
<keyword evidence="1" id="KW-0479">Metal-binding</keyword>
<organism evidence="7 8">
    <name type="scientific">Rhipicephalus sanguineus</name>
    <name type="common">Brown dog tick</name>
    <name type="synonym">Ixodes sanguineus</name>
    <dbReference type="NCBI Taxonomy" id="34632"/>
    <lineage>
        <taxon>Eukaryota</taxon>
        <taxon>Metazoa</taxon>
        <taxon>Ecdysozoa</taxon>
        <taxon>Arthropoda</taxon>
        <taxon>Chelicerata</taxon>
        <taxon>Arachnida</taxon>
        <taxon>Acari</taxon>
        <taxon>Parasitiformes</taxon>
        <taxon>Ixodida</taxon>
        <taxon>Ixodoidea</taxon>
        <taxon>Ixodidae</taxon>
        <taxon>Rhipicephalinae</taxon>
        <taxon>Rhipicephalus</taxon>
        <taxon>Rhipicephalus</taxon>
    </lineage>
</organism>
<dbReference type="PANTHER" id="PTHR46927">
    <property type="entry name" value="AGAP005574-PA"/>
    <property type="match status" value="1"/>
</dbReference>
<evidence type="ECO:0000256" key="4">
    <source>
        <dbReference type="ARBA" id="ARBA00023125"/>
    </source>
</evidence>
<evidence type="ECO:0000256" key="5">
    <source>
        <dbReference type="PROSITE-ProRule" id="PRU00309"/>
    </source>
</evidence>
<dbReference type="GO" id="GO:0008270">
    <property type="term" value="F:zinc ion binding"/>
    <property type="evidence" value="ECO:0007669"/>
    <property type="project" value="UniProtKB-KW"/>
</dbReference>
<dbReference type="EMBL" id="JABSTV010001251">
    <property type="protein sequence ID" value="KAH7951512.1"/>
    <property type="molecule type" value="Genomic_DNA"/>
</dbReference>
<keyword evidence="4 5" id="KW-0238">DNA-binding</keyword>
<keyword evidence="2 5" id="KW-0863">Zinc-finger</keyword>
<dbReference type="VEuPathDB" id="VectorBase:RSAN_050841"/>
<name>A0A9D4PR44_RHISA</name>
<dbReference type="AlphaFoldDB" id="A0A9D4PR44"/>
<sequence length="266" mass="29943">MPQYCAAYGCCNTFGRDEIDLHKFPRDQKMAAKWVTGVKRKDFKPTRASVLCSKHFHDSDYVRSPSLMQSLGLTIKNSDAIPSVFPHLRGASPRTLPVGTRFLVPHHRRWQHLRSSFLQWRPARHVTATTRRFQQKKRKTRHRLLEYAVSCLHNSVDDATELRPITGGGETRNAGRGACCSIRRVAEFATCPAMPRGSTVSTMLRSGSVTHTSVLGVFSIWYFGVLSMHDRACLSASCVLTAIEMFNHCSNGGPRATEFKDYQILT</sequence>
<accession>A0A9D4PR44</accession>
<evidence type="ECO:0000313" key="8">
    <source>
        <dbReference type="Proteomes" id="UP000821837"/>
    </source>
</evidence>
<dbReference type="Gene3D" id="6.20.210.20">
    <property type="entry name" value="THAP domain"/>
    <property type="match status" value="1"/>
</dbReference>
<dbReference type="InterPro" id="IPR006612">
    <property type="entry name" value="THAP_Znf"/>
</dbReference>
<evidence type="ECO:0000313" key="7">
    <source>
        <dbReference type="EMBL" id="KAH7951512.1"/>
    </source>
</evidence>
<keyword evidence="8" id="KW-1185">Reference proteome</keyword>
<dbReference type="PROSITE" id="PS50950">
    <property type="entry name" value="ZF_THAP"/>
    <property type="match status" value="1"/>
</dbReference>
<gene>
    <name evidence="7" type="ORF">HPB52_010259</name>
</gene>
<comment type="caution">
    <text evidence="7">The sequence shown here is derived from an EMBL/GenBank/DDBJ whole genome shotgun (WGS) entry which is preliminary data.</text>
</comment>
<reference evidence="7" key="2">
    <citation type="submission" date="2021-09" db="EMBL/GenBank/DDBJ databases">
        <authorList>
            <person name="Jia N."/>
            <person name="Wang J."/>
            <person name="Shi W."/>
            <person name="Du L."/>
            <person name="Sun Y."/>
            <person name="Zhan W."/>
            <person name="Jiang J."/>
            <person name="Wang Q."/>
            <person name="Zhang B."/>
            <person name="Ji P."/>
            <person name="Sakyi L.B."/>
            <person name="Cui X."/>
            <person name="Yuan T."/>
            <person name="Jiang B."/>
            <person name="Yang W."/>
            <person name="Lam T.T.-Y."/>
            <person name="Chang Q."/>
            <person name="Ding S."/>
            <person name="Wang X."/>
            <person name="Zhu J."/>
            <person name="Ruan X."/>
            <person name="Zhao L."/>
            <person name="Wei J."/>
            <person name="Que T."/>
            <person name="Du C."/>
            <person name="Cheng J."/>
            <person name="Dai P."/>
            <person name="Han X."/>
            <person name="Huang E."/>
            <person name="Gao Y."/>
            <person name="Liu J."/>
            <person name="Shao H."/>
            <person name="Ye R."/>
            <person name="Li L."/>
            <person name="Wei W."/>
            <person name="Wang X."/>
            <person name="Wang C."/>
            <person name="Huo Q."/>
            <person name="Li W."/>
            <person name="Guo W."/>
            <person name="Chen H."/>
            <person name="Chen S."/>
            <person name="Zhou L."/>
            <person name="Zhou L."/>
            <person name="Ni X."/>
            <person name="Tian J."/>
            <person name="Zhou Y."/>
            <person name="Sheng Y."/>
            <person name="Liu T."/>
            <person name="Pan Y."/>
            <person name="Xia L."/>
            <person name="Li J."/>
            <person name="Zhao F."/>
            <person name="Cao W."/>
        </authorList>
    </citation>
    <scope>NUCLEOTIDE SEQUENCE</scope>
    <source>
        <strain evidence="7">Rsan-2018</strain>
        <tissue evidence="7">Larvae</tissue>
    </source>
</reference>
<dbReference type="SMART" id="SM00980">
    <property type="entry name" value="THAP"/>
    <property type="match status" value="1"/>
</dbReference>
<feature type="domain" description="THAP-type" evidence="6">
    <location>
        <begin position="1"/>
        <end position="85"/>
    </location>
</feature>
<proteinExistence type="predicted"/>
<keyword evidence="3" id="KW-0862">Zinc</keyword>
<evidence type="ECO:0000259" key="6">
    <source>
        <dbReference type="PROSITE" id="PS50950"/>
    </source>
</evidence>
<reference evidence="7" key="1">
    <citation type="journal article" date="2020" name="Cell">
        <title>Large-Scale Comparative Analyses of Tick Genomes Elucidate Their Genetic Diversity and Vector Capacities.</title>
        <authorList>
            <consortium name="Tick Genome and Microbiome Consortium (TIGMIC)"/>
            <person name="Jia N."/>
            <person name="Wang J."/>
            <person name="Shi W."/>
            <person name="Du L."/>
            <person name="Sun Y."/>
            <person name="Zhan W."/>
            <person name="Jiang J.F."/>
            <person name="Wang Q."/>
            <person name="Zhang B."/>
            <person name="Ji P."/>
            <person name="Bell-Sakyi L."/>
            <person name="Cui X.M."/>
            <person name="Yuan T.T."/>
            <person name="Jiang B.G."/>
            <person name="Yang W.F."/>
            <person name="Lam T.T."/>
            <person name="Chang Q.C."/>
            <person name="Ding S.J."/>
            <person name="Wang X.J."/>
            <person name="Zhu J.G."/>
            <person name="Ruan X.D."/>
            <person name="Zhao L."/>
            <person name="Wei J.T."/>
            <person name="Ye R.Z."/>
            <person name="Que T.C."/>
            <person name="Du C.H."/>
            <person name="Zhou Y.H."/>
            <person name="Cheng J.X."/>
            <person name="Dai P.F."/>
            <person name="Guo W.B."/>
            <person name="Han X.H."/>
            <person name="Huang E.J."/>
            <person name="Li L.F."/>
            <person name="Wei W."/>
            <person name="Gao Y.C."/>
            <person name="Liu J.Z."/>
            <person name="Shao H.Z."/>
            <person name="Wang X."/>
            <person name="Wang C.C."/>
            <person name="Yang T.C."/>
            <person name="Huo Q.B."/>
            <person name="Li W."/>
            <person name="Chen H.Y."/>
            <person name="Chen S.E."/>
            <person name="Zhou L.G."/>
            <person name="Ni X.B."/>
            <person name="Tian J.H."/>
            <person name="Sheng Y."/>
            <person name="Liu T."/>
            <person name="Pan Y.S."/>
            <person name="Xia L.Y."/>
            <person name="Li J."/>
            <person name="Zhao F."/>
            <person name="Cao W.C."/>
        </authorList>
    </citation>
    <scope>NUCLEOTIDE SEQUENCE</scope>
    <source>
        <strain evidence="7">Rsan-2018</strain>
    </source>
</reference>
<dbReference type="GO" id="GO:0003677">
    <property type="term" value="F:DNA binding"/>
    <property type="evidence" value="ECO:0007669"/>
    <property type="project" value="UniProtKB-UniRule"/>
</dbReference>
<dbReference type="InterPro" id="IPR052224">
    <property type="entry name" value="THAP_domain_protein"/>
</dbReference>
<evidence type="ECO:0000256" key="3">
    <source>
        <dbReference type="ARBA" id="ARBA00022833"/>
    </source>
</evidence>
<dbReference type="Proteomes" id="UP000821837">
    <property type="component" value="Chromosome 5"/>
</dbReference>